<name>R9IBU5_9BACT</name>
<feature type="transmembrane region" description="Helical" evidence="1">
    <location>
        <begin position="28"/>
        <end position="48"/>
    </location>
</feature>
<keyword evidence="3" id="KW-1185">Reference proteome</keyword>
<keyword evidence="1" id="KW-1133">Transmembrane helix</keyword>
<keyword evidence="1" id="KW-0812">Transmembrane</keyword>
<evidence type="ECO:0000313" key="3">
    <source>
        <dbReference type="Proteomes" id="UP000014200"/>
    </source>
</evidence>
<dbReference type="Proteomes" id="UP000014200">
    <property type="component" value="Unassembled WGS sequence"/>
</dbReference>
<accession>R9IBU5</accession>
<keyword evidence="1" id="KW-0472">Membrane</keyword>
<dbReference type="AlphaFoldDB" id="R9IBU5"/>
<dbReference type="EMBL" id="ASSP01000006">
    <property type="protein sequence ID" value="EOS14829.1"/>
    <property type="molecule type" value="Genomic_DNA"/>
</dbReference>
<proteinExistence type="predicted"/>
<sequence>MGGHPFFSLLCSGRIKLTFKKLFQRRNLLKFGAVLPQYLLFFIIQPLTVRPYKATAWLVYRVGGGLYAHIPLSISCFLPFLFLLFIGYNCLVTLVVKSNH</sequence>
<reference evidence="2 3" key="1">
    <citation type="submission" date="2013-04" db="EMBL/GenBank/DDBJ databases">
        <title>The Genome Sequence of Bacteroides massiliensis dnLKV3.</title>
        <authorList>
            <consortium name="The Broad Institute Genomics Platform"/>
            <consortium name="The Broad Institute Genome Sequencing Center for Infectious Disease"/>
            <person name="Earl A."/>
            <person name="Xavier R."/>
            <person name="Kuhn K."/>
            <person name="Stappenbeck T."/>
            <person name="Walker B."/>
            <person name="Young S."/>
            <person name="Zeng Q."/>
            <person name="Gargeya S."/>
            <person name="Fitzgerald M."/>
            <person name="Haas B."/>
            <person name="Abouelleil A."/>
            <person name="Allen A.W."/>
            <person name="Alvarado L."/>
            <person name="Arachchi H.M."/>
            <person name="Berlin A.M."/>
            <person name="Chapman S.B."/>
            <person name="Gainer-Dewar J."/>
            <person name="Goldberg J."/>
            <person name="Griggs A."/>
            <person name="Gujja S."/>
            <person name="Hansen M."/>
            <person name="Howarth C."/>
            <person name="Imamovic A."/>
            <person name="Ireland A."/>
            <person name="Larimer J."/>
            <person name="McCowan C."/>
            <person name="Murphy C."/>
            <person name="Pearson M."/>
            <person name="Poon T.W."/>
            <person name="Priest M."/>
            <person name="Roberts A."/>
            <person name="Saif S."/>
            <person name="Shea T."/>
            <person name="Sisk P."/>
            <person name="Sykes S."/>
            <person name="Wortman J."/>
            <person name="Nusbaum C."/>
            <person name="Birren B."/>
        </authorList>
    </citation>
    <scope>NUCLEOTIDE SEQUENCE [LARGE SCALE GENOMIC DNA]</scope>
    <source>
        <strain evidence="3">dnLKV3</strain>
    </source>
</reference>
<organism evidence="2 3">
    <name type="scientific">Phocaeicola sartorii</name>
    <dbReference type="NCBI Taxonomy" id="671267"/>
    <lineage>
        <taxon>Bacteria</taxon>
        <taxon>Pseudomonadati</taxon>
        <taxon>Bacteroidota</taxon>
        <taxon>Bacteroidia</taxon>
        <taxon>Bacteroidales</taxon>
        <taxon>Bacteroidaceae</taxon>
        <taxon>Phocaeicola</taxon>
    </lineage>
</organism>
<protein>
    <submittedName>
        <fullName evidence="2">Uncharacterized protein</fullName>
    </submittedName>
</protein>
<evidence type="ECO:0000313" key="2">
    <source>
        <dbReference type="EMBL" id="EOS14829.1"/>
    </source>
</evidence>
<evidence type="ECO:0000256" key="1">
    <source>
        <dbReference type="SAM" id="Phobius"/>
    </source>
</evidence>
<comment type="caution">
    <text evidence="2">The sequence shown here is derived from an EMBL/GenBank/DDBJ whole genome shotgun (WGS) entry which is preliminary data.</text>
</comment>
<dbReference type="HOGENOM" id="CLU_2300093_0_0_10"/>
<gene>
    <name evidence="2" type="ORF">C802_00844</name>
</gene>
<feature type="transmembrane region" description="Helical" evidence="1">
    <location>
        <begin position="68"/>
        <end position="96"/>
    </location>
</feature>